<evidence type="ECO:0000256" key="1">
    <source>
        <dbReference type="ARBA" id="ARBA00022603"/>
    </source>
</evidence>
<organism evidence="9 10">
    <name type="scientific">Tetrabaena socialis</name>
    <dbReference type="NCBI Taxonomy" id="47790"/>
    <lineage>
        <taxon>Eukaryota</taxon>
        <taxon>Viridiplantae</taxon>
        <taxon>Chlorophyta</taxon>
        <taxon>core chlorophytes</taxon>
        <taxon>Chlorophyceae</taxon>
        <taxon>CS clade</taxon>
        <taxon>Chlamydomonadales</taxon>
        <taxon>Tetrabaenaceae</taxon>
        <taxon>Tetrabaena</taxon>
    </lineage>
</organism>
<keyword evidence="1 5" id="KW-0489">Methyltransferase</keyword>
<keyword evidence="10" id="KW-1185">Reference proteome</keyword>
<dbReference type="OrthoDB" id="2121326at2759"/>
<dbReference type="GO" id="GO:0003723">
    <property type="term" value="F:RNA binding"/>
    <property type="evidence" value="ECO:0007669"/>
    <property type="project" value="UniProtKB-UniRule"/>
</dbReference>
<dbReference type="EMBL" id="PGGS01000415">
    <property type="protein sequence ID" value="PNH04184.1"/>
    <property type="molecule type" value="Genomic_DNA"/>
</dbReference>
<gene>
    <name evidence="9" type="ORF">TSOC_009682</name>
</gene>
<feature type="binding site" evidence="5">
    <location>
        <position position="459"/>
    </location>
    <ligand>
        <name>S-adenosyl-L-methionine</name>
        <dbReference type="ChEBI" id="CHEBI:59789"/>
    </ligand>
</feature>
<dbReference type="GO" id="GO:0009383">
    <property type="term" value="F:rRNA (cytosine-C5-)-methyltransferase activity"/>
    <property type="evidence" value="ECO:0007669"/>
    <property type="project" value="TreeGrafter"/>
</dbReference>
<sequence length="933" mass="95910">DVNSIQELVDELADAGDRLVIVEYYAQWCNACRALFPKICRMVAEQPDVLFLKVNFDDNRDACRTLGVKVLPYFHFYRGAEGRVAAFSCTISKLQLFKHHHAANGPHHHGWRRQLDAMPYGSGAASDARLAAIRRHLSAILPAEQLQRFWQEGFAAERQPTFRLNSLRLAVAAAGGGVGGSGASGDSDSDAGGSGGGGNGGGGGGSSGGGGGGHGGSAAVSGGDTGGGQSPGTTAAGGATPASAAAVVRRLLSGFGLPADTPVESCPYYPRAHLLPPAAAASVRVAQHAATLEPLQVGASWKGYGRWVQSGAAYFQSLSSMLPALALMASPQPPPGCDHGTATEGCAVHDGGGGGDAGADGGGGDGGGGGGLRVLDLCAAPGGKTALLAELMGNRGTLLAVDASWPRMQRLQYNLNRLVPDAPNGPQQTERRGAAAGPVGGATGGALWRRGCVAAAHTDGTTLQVDERGLPVLLLPRKTGAVRQHGHGNAFPPGRTAGVYDRVLVDAPCSGLGRLQLRRPASYSHWLADDGGGGGGGSGGDGGRHSARQQRLLASAVRLLRRGGSLVYSTCTVDPRENEMVLQQRRNLAGVRVAGHIAAGPATDPTAPATLADVRCPGPAAACMWDALETYSSAFCSLQPAPGLAEFPNLTPHPELHPEAAAAAAAAAAAEAEPHPDELHPLADTPTLNWDLKEGWADEEAGSEECKVVVLQRGMWRDGAGVRCVAAQVEGGMRRKSEAGTYTHQDGLRVKVSLGALGPYNLNRTGPHPHARQVVAWLLGCVGGLRVVEPHLPHPELLPPLHRPQQQPVTHSPPASASVTTAAAVAHPAAAAAALGPVPLRAALEAHRPGCTYAPILDGPAWTQASLERGAGVGRSGGARRPSAAEYGVYDMYGTSGGGGRGGEWLREELGRCVRVVPGPTYEGFFIAQLVKL</sequence>
<feature type="compositionally biased region" description="Gly residues" evidence="6">
    <location>
        <begin position="192"/>
        <end position="216"/>
    </location>
</feature>
<dbReference type="Gene3D" id="3.40.50.150">
    <property type="entry name" value="Vaccinia Virus protein VP39"/>
    <property type="match status" value="1"/>
</dbReference>
<evidence type="ECO:0000259" key="7">
    <source>
        <dbReference type="PROSITE" id="PS51352"/>
    </source>
</evidence>
<dbReference type="GO" id="GO:0005730">
    <property type="term" value="C:nucleolus"/>
    <property type="evidence" value="ECO:0007669"/>
    <property type="project" value="TreeGrafter"/>
</dbReference>
<feature type="region of interest" description="Disordered" evidence="6">
    <location>
        <begin position="178"/>
        <end position="239"/>
    </location>
</feature>
<dbReference type="PANTHER" id="PTHR22807:SF30">
    <property type="entry name" value="28S RRNA (CYTOSINE(4447)-C(5))-METHYLTRANSFERASE-RELATED"/>
    <property type="match status" value="1"/>
</dbReference>
<feature type="compositionally biased region" description="Low complexity" evidence="6">
    <location>
        <begin position="661"/>
        <end position="671"/>
    </location>
</feature>
<proteinExistence type="inferred from homology"/>
<keyword evidence="4 5" id="KW-0694">RNA-binding</keyword>
<dbReference type="InterPro" id="IPR029063">
    <property type="entry name" value="SAM-dependent_MTases_sf"/>
</dbReference>
<feature type="domain" description="SAM-dependent MTase RsmB/NOP-type" evidence="8">
    <location>
        <begin position="373"/>
        <end position="627"/>
    </location>
</feature>
<feature type="binding site" evidence="5">
    <location>
        <position position="402"/>
    </location>
    <ligand>
        <name>S-adenosyl-L-methionine</name>
        <dbReference type="ChEBI" id="CHEBI:59789"/>
    </ligand>
</feature>
<feature type="region of interest" description="Disordered" evidence="6">
    <location>
        <begin position="661"/>
        <end position="686"/>
    </location>
</feature>
<keyword evidence="2 5" id="KW-0808">Transferase</keyword>
<reference evidence="9 10" key="1">
    <citation type="journal article" date="2017" name="Mol. Biol. Evol.">
        <title>The 4-celled Tetrabaena socialis nuclear genome reveals the essential components for genetic control of cell number at the origin of multicellularity in the volvocine lineage.</title>
        <authorList>
            <person name="Featherston J."/>
            <person name="Arakaki Y."/>
            <person name="Hanschen E.R."/>
            <person name="Ferris P.J."/>
            <person name="Michod R.E."/>
            <person name="Olson B.J.S.C."/>
            <person name="Nozaki H."/>
            <person name="Durand P.M."/>
        </authorList>
    </citation>
    <scope>NUCLEOTIDE SEQUENCE [LARGE SCALE GENOMIC DNA]</scope>
    <source>
        <strain evidence="9 10">NIES-571</strain>
    </source>
</reference>
<feature type="domain" description="Thioredoxin" evidence="7">
    <location>
        <begin position="1"/>
        <end position="138"/>
    </location>
</feature>
<accession>A0A2J7ZV89</accession>
<dbReference type="Proteomes" id="UP000236333">
    <property type="component" value="Unassembled WGS sequence"/>
</dbReference>
<dbReference type="SUPFAM" id="SSF53335">
    <property type="entry name" value="S-adenosyl-L-methionine-dependent methyltransferases"/>
    <property type="match status" value="1"/>
</dbReference>
<dbReference type="AlphaFoldDB" id="A0A2J7ZV89"/>
<dbReference type="Pfam" id="PF00085">
    <property type="entry name" value="Thioredoxin"/>
    <property type="match status" value="1"/>
</dbReference>
<evidence type="ECO:0000256" key="5">
    <source>
        <dbReference type="PROSITE-ProRule" id="PRU01023"/>
    </source>
</evidence>
<evidence type="ECO:0000256" key="4">
    <source>
        <dbReference type="ARBA" id="ARBA00022884"/>
    </source>
</evidence>
<feature type="non-terminal residue" evidence="9">
    <location>
        <position position="1"/>
    </location>
</feature>
<dbReference type="PROSITE" id="PS51686">
    <property type="entry name" value="SAM_MT_RSMB_NOP"/>
    <property type="match status" value="1"/>
</dbReference>
<feature type="active site" description="Nucleophile" evidence="5">
    <location>
        <position position="571"/>
    </location>
</feature>
<dbReference type="PROSITE" id="PS51352">
    <property type="entry name" value="THIOREDOXIN_2"/>
    <property type="match status" value="1"/>
</dbReference>
<dbReference type="GO" id="GO:0070475">
    <property type="term" value="P:rRNA base methylation"/>
    <property type="evidence" value="ECO:0007669"/>
    <property type="project" value="TreeGrafter"/>
</dbReference>
<feature type="region of interest" description="Disordered" evidence="6">
    <location>
        <begin position="420"/>
        <end position="440"/>
    </location>
</feature>
<evidence type="ECO:0000313" key="10">
    <source>
        <dbReference type="Proteomes" id="UP000236333"/>
    </source>
</evidence>
<feature type="binding site" evidence="5">
    <location>
        <position position="506"/>
    </location>
    <ligand>
        <name>S-adenosyl-L-methionine</name>
        <dbReference type="ChEBI" id="CHEBI:59789"/>
    </ligand>
</feature>
<dbReference type="PANTHER" id="PTHR22807">
    <property type="entry name" value="NOP2 YEAST -RELATED NOL1/NOP2/FMU SUN DOMAIN-CONTAINING"/>
    <property type="match status" value="1"/>
</dbReference>
<keyword evidence="3 5" id="KW-0949">S-adenosyl-L-methionine</keyword>
<dbReference type="InterPro" id="IPR023267">
    <property type="entry name" value="RCMT"/>
</dbReference>
<feature type="compositionally biased region" description="Gly residues" evidence="6">
    <location>
        <begin position="530"/>
        <end position="541"/>
    </location>
</feature>
<dbReference type="SUPFAM" id="SSF52833">
    <property type="entry name" value="Thioredoxin-like"/>
    <property type="match status" value="1"/>
</dbReference>
<dbReference type="InterPro" id="IPR049560">
    <property type="entry name" value="MeTrfase_RsmB-F_NOP2_cat"/>
</dbReference>
<evidence type="ECO:0000256" key="6">
    <source>
        <dbReference type="SAM" id="MobiDB-lite"/>
    </source>
</evidence>
<dbReference type="PRINTS" id="PR02008">
    <property type="entry name" value="RCMTFAMILY"/>
</dbReference>
<dbReference type="Pfam" id="PF01189">
    <property type="entry name" value="Methyltr_RsmB-F"/>
    <property type="match status" value="2"/>
</dbReference>
<evidence type="ECO:0000256" key="3">
    <source>
        <dbReference type="ARBA" id="ARBA00022691"/>
    </source>
</evidence>
<name>A0A2J7ZV89_9CHLO</name>
<comment type="similarity">
    <text evidence="5">Belongs to the class I-like SAM-binding methyltransferase superfamily. RsmB/NOP family.</text>
</comment>
<comment type="caution">
    <text evidence="9">The sequence shown here is derived from an EMBL/GenBank/DDBJ whole genome shotgun (WGS) entry which is preliminary data.</text>
</comment>
<protein>
    <submittedName>
        <fullName evidence="9">Thioredoxin-like 2, chloroplastic</fullName>
    </submittedName>
</protein>
<dbReference type="InterPro" id="IPR036249">
    <property type="entry name" value="Thioredoxin-like_sf"/>
</dbReference>
<evidence type="ECO:0000313" key="9">
    <source>
        <dbReference type="EMBL" id="PNH04184.1"/>
    </source>
</evidence>
<dbReference type="GO" id="GO:0000470">
    <property type="term" value="P:maturation of LSU-rRNA"/>
    <property type="evidence" value="ECO:0007669"/>
    <property type="project" value="TreeGrafter"/>
</dbReference>
<dbReference type="InterPro" id="IPR001678">
    <property type="entry name" value="MeTrfase_RsmB-F_NOP2_dom"/>
</dbReference>
<feature type="binding site" evidence="5">
    <location>
        <begin position="378"/>
        <end position="384"/>
    </location>
    <ligand>
        <name>S-adenosyl-L-methionine</name>
        <dbReference type="ChEBI" id="CHEBI:59789"/>
    </ligand>
</feature>
<dbReference type="CDD" id="cd02947">
    <property type="entry name" value="TRX_family"/>
    <property type="match status" value="1"/>
</dbReference>
<feature type="compositionally biased region" description="Basic and acidic residues" evidence="6">
    <location>
        <begin position="672"/>
        <end position="681"/>
    </location>
</feature>
<evidence type="ECO:0000259" key="8">
    <source>
        <dbReference type="PROSITE" id="PS51686"/>
    </source>
</evidence>
<feature type="region of interest" description="Disordered" evidence="6">
    <location>
        <begin position="528"/>
        <end position="547"/>
    </location>
</feature>
<dbReference type="InterPro" id="IPR013766">
    <property type="entry name" value="Thioredoxin_domain"/>
</dbReference>
<evidence type="ECO:0000256" key="2">
    <source>
        <dbReference type="ARBA" id="ARBA00022679"/>
    </source>
</evidence>
<dbReference type="Gene3D" id="3.40.30.10">
    <property type="entry name" value="Glutaredoxin"/>
    <property type="match status" value="1"/>
</dbReference>